<accession>A0A542YWF9</accession>
<dbReference type="OrthoDB" id="9797653at2"/>
<dbReference type="EMBL" id="VFOP01000001">
    <property type="protein sequence ID" value="TQL52381.1"/>
    <property type="molecule type" value="Genomic_DNA"/>
</dbReference>
<reference evidence="1 2" key="1">
    <citation type="submission" date="2019-06" db="EMBL/GenBank/DDBJ databases">
        <title>Sequencing the genomes of 1000 actinobacteria strains.</title>
        <authorList>
            <person name="Klenk H.-P."/>
        </authorList>
    </citation>
    <scope>NUCLEOTIDE SEQUENCE [LARGE SCALE GENOMIC DNA]</scope>
    <source>
        <strain evidence="1 2">DSM 12335</strain>
    </source>
</reference>
<dbReference type="RefSeq" id="WP_141786261.1">
    <property type="nucleotide sequence ID" value="NZ_BAAAIK010000001.1"/>
</dbReference>
<keyword evidence="1" id="KW-0808">Transferase</keyword>
<name>A0A542YWF9_9MICO</name>
<dbReference type="PANTHER" id="PTHR48228">
    <property type="entry name" value="SUCCINYL-COA--D-CITRAMALATE COA-TRANSFERASE"/>
    <property type="match status" value="1"/>
</dbReference>
<keyword evidence="2" id="KW-1185">Reference proteome</keyword>
<dbReference type="Proteomes" id="UP000319516">
    <property type="component" value="Unassembled WGS sequence"/>
</dbReference>
<proteinExistence type="predicted"/>
<organism evidence="1 2">
    <name type="scientific">Ornithinicoccus hortensis</name>
    <dbReference type="NCBI Taxonomy" id="82346"/>
    <lineage>
        <taxon>Bacteria</taxon>
        <taxon>Bacillati</taxon>
        <taxon>Actinomycetota</taxon>
        <taxon>Actinomycetes</taxon>
        <taxon>Micrococcales</taxon>
        <taxon>Intrasporangiaceae</taxon>
        <taxon>Ornithinicoccus</taxon>
    </lineage>
</organism>
<dbReference type="GO" id="GO:0016740">
    <property type="term" value="F:transferase activity"/>
    <property type="evidence" value="ECO:0007669"/>
    <property type="project" value="UniProtKB-KW"/>
</dbReference>
<dbReference type="InterPro" id="IPR044855">
    <property type="entry name" value="CoA-Trfase_III_dom3_sf"/>
</dbReference>
<sequence>MSRPLEDIRVVSLAVNLPGPAAVARLVAQGASATTVLPPGGDPLEQVAPAYFAELHAGQTIERLDLKDGDGRERLEVLLSAADVLVTSSRPAALARLGLDPASVGGRHTRLCQVEIVGHTGARADVAGHDLTYQAAAGLLGDGRLPTTLAVDLAGGERAAAEATAALVECSRTGKGTHRTVVLADVATTLAAPFTHGLTAPGGLLGGGLPTYDLYAAADGQVALAALEPHFAQRLAEALGVDPAGLTRPRLADLFTTRTARAWQEWAQERDLPLVAVAPRPTGPH</sequence>
<dbReference type="PANTHER" id="PTHR48228:SF5">
    <property type="entry name" value="ALPHA-METHYLACYL-COA RACEMASE"/>
    <property type="match status" value="1"/>
</dbReference>
<dbReference type="Pfam" id="PF02515">
    <property type="entry name" value="CoA_transf_3"/>
    <property type="match status" value="1"/>
</dbReference>
<dbReference type="InterPro" id="IPR003673">
    <property type="entry name" value="CoA-Trfase_fam_III"/>
</dbReference>
<dbReference type="InterPro" id="IPR050509">
    <property type="entry name" value="CoA-transferase_III"/>
</dbReference>
<dbReference type="Gene3D" id="3.40.50.10540">
    <property type="entry name" value="Crotonobetainyl-coa:carnitine coa-transferase, domain 1"/>
    <property type="match status" value="1"/>
</dbReference>
<dbReference type="AlphaFoldDB" id="A0A542YWF9"/>
<gene>
    <name evidence="1" type="ORF">FB467_3565</name>
</gene>
<comment type="caution">
    <text evidence="1">The sequence shown here is derived from an EMBL/GenBank/DDBJ whole genome shotgun (WGS) entry which is preliminary data.</text>
</comment>
<dbReference type="SUPFAM" id="SSF89796">
    <property type="entry name" value="CoA-transferase family III (CaiB/BaiF)"/>
    <property type="match status" value="1"/>
</dbReference>
<evidence type="ECO:0000313" key="1">
    <source>
        <dbReference type="EMBL" id="TQL52381.1"/>
    </source>
</evidence>
<protein>
    <submittedName>
        <fullName evidence="1">Crotonobetainyl-CoA:carnitine CoA-transferase CaiB-like acyl-CoA transferase</fullName>
    </submittedName>
</protein>
<dbReference type="Gene3D" id="3.30.1540.10">
    <property type="entry name" value="formyl-coa transferase, domain 3"/>
    <property type="match status" value="1"/>
</dbReference>
<evidence type="ECO:0000313" key="2">
    <source>
        <dbReference type="Proteomes" id="UP000319516"/>
    </source>
</evidence>
<dbReference type="InterPro" id="IPR023606">
    <property type="entry name" value="CoA-Trfase_III_dom_1_sf"/>
</dbReference>